<sequence length="938" mass="106185">MRVFLNERPRSLAILSNNCVLSFRGIGSEAKCAVEFVAGSAIDLSNYVELTRREWYGFCGLISVKDLTYLAFISGRKEVGSFVPGQIIYNVVSTEFVCLNSDAYDHMFEIDGATFEDFPDFPCYSLRRLLSAGSFYYSENYDLSVAFQDRGPHLNEQRMLDALDDDHYRNFTWNQFLVSELVEFRSHLGRSETKSFDEGAFLVTMMRGNVQTANTIVDKYEALITIISRYACSRNGSVFGPFGLDNDGNTANFVETDIILYTEPYTYAYTLLRGNTPLFWKLENQLMSTKIESERSIDATKHGFDRHFESLTQHFGSVFVLDASSKKGNQPELSRIYEKLLKSSENFGIQLDYTKLDFSTHSLKHSHNTPFHLRRLLESQVLEIGAFCCANKESVILGKQSGIFLVNNFDSVEKTNVIQSLISKEAINFFLKDVGFSETADLWSKHDLLWEQNNYVLSKIRHSYNATAPKSKTGGLMGAVVTGVGKKYIGTVVSDHSAKQHTVDKLLGRLKSQVLVTLHDPIHDFVTEELAKLSKDFISPKEVSVFAGTFNVNGVLYEGNLNSWLFPQDVFDPEHPYDIVCVAFEEVVELTPNKIVNVDPTTRLHWEKKLRAALSDVGKYVLLWGGQLGGILILLFVKDDEVDKIKLVEGSEKKTGLGGVSANKGAVAVSFAYSETKFCFVASHLAAGLNNVVERHHDYKTISTGLRFSRGKRIKDHDAVIWMGDFNYRIMLPNEEVRERIKEGDYPTLFEYDQLNMQMAAGESFPYFDEMEITFPPTYKFDNGTSTYDSSEKQRIPAWTDRVLSFNSFKRIMKQTSYSSAQDIVFSDHRPVFATFTVTTNLVKEDIKSQLSKQLYEQRKAEIGGENSVITSAYINEKTLTESLPPPSSDRSKWWIEGGKPVKITFPESEADITTHRINPLLIPNPFVGTDEPDFVRL</sequence>
<name>W6MIZ4_9ASCO</name>
<accession>W6MIZ4</accession>
<dbReference type="EC" id="3.1.3.36" evidence="4"/>
<evidence type="ECO:0000256" key="3">
    <source>
        <dbReference type="ARBA" id="ARBA00009678"/>
    </source>
</evidence>
<dbReference type="GO" id="GO:0016020">
    <property type="term" value="C:membrane"/>
    <property type="evidence" value="ECO:0007669"/>
    <property type="project" value="EnsemblFungi"/>
</dbReference>
<dbReference type="Pfam" id="PF22669">
    <property type="entry name" value="Exo_endo_phos2"/>
    <property type="match status" value="1"/>
</dbReference>
<evidence type="ECO:0000256" key="6">
    <source>
        <dbReference type="ARBA" id="ARBA00022490"/>
    </source>
</evidence>
<dbReference type="GeneID" id="34519865"/>
<dbReference type="PANTHER" id="PTHR11200:SF269">
    <property type="entry name" value="PHOSPHATIDYLINOSITOL 4,5-BISPHOSPHATE 5-PHOSPHATASE INP51"/>
    <property type="match status" value="1"/>
</dbReference>
<dbReference type="AlphaFoldDB" id="W6MIZ4"/>
<dbReference type="PANTHER" id="PTHR11200">
    <property type="entry name" value="INOSITOL 5-PHOSPHATASE"/>
    <property type="match status" value="1"/>
</dbReference>
<comment type="similarity">
    <text evidence="3">In the central section; belongs to the inositol 1,4,5-trisphosphate 5-phosphatase family.</text>
</comment>
<comment type="subcellular location">
    <subcellularLocation>
        <location evidence="1">Cytoplasm</location>
    </subcellularLocation>
</comment>
<protein>
    <recommendedName>
        <fullName evidence="4">phosphoinositide 5-phosphatase</fullName>
        <ecNumber evidence="4">3.1.3.36</ecNumber>
    </recommendedName>
</protein>
<dbReference type="STRING" id="1382522.W6MIZ4"/>
<dbReference type="HOGENOM" id="CLU_003016_2_1_1"/>
<evidence type="ECO:0000256" key="8">
    <source>
        <dbReference type="ARBA" id="ARBA00022927"/>
    </source>
</evidence>
<dbReference type="SUPFAM" id="SSF56219">
    <property type="entry name" value="DNase I-like"/>
    <property type="match status" value="1"/>
</dbReference>
<feature type="domain" description="SAC" evidence="9">
    <location>
        <begin position="126"/>
        <end position="463"/>
    </location>
</feature>
<dbReference type="GO" id="GO:0004439">
    <property type="term" value="F:phosphatidylinositol-4,5-bisphosphate 5-phosphatase activity"/>
    <property type="evidence" value="ECO:0007669"/>
    <property type="project" value="UniProtKB-EC"/>
</dbReference>
<keyword evidence="8" id="KW-0653">Protein transport</keyword>
<dbReference type="InterPro" id="IPR046985">
    <property type="entry name" value="IP5"/>
</dbReference>
<evidence type="ECO:0000256" key="7">
    <source>
        <dbReference type="ARBA" id="ARBA00022801"/>
    </source>
</evidence>
<dbReference type="FunFam" id="3.60.10.10:FF:000029">
    <property type="entry name" value="Inositol polyphosphate 5-phosphatase"/>
    <property type="match status" value="1"/>
</dbReference>
<evidence type="ECO:0000256" key="1">
    <source>
        <dbReference type="ARBA" id="ARBA00004496"/>
    </source>
</evidence>
<organism evidence="10 11">
    <name type="scientific">Kuraishia capsulata CBS 1993</name>
    <dbReference type="NCBI Taxonomy" id="1382522"/>
    <lineage>
        <taxon>Eukaryota</taxon>
        <taxon>Fungi</taxon>
        <taxon>Dikarya</taxon>
        <taxon>Ascomycota</taxon>
        <taxon>Saccharomycotina</taxon>
        <taxon>Pichiomycetes</taxon>
        <taxon>Pichiales</taxon>
        <taxon>Pichiaceae</taxon>
        <taxon>Kuraishia</taxon>
    </lineage>
</organism>
<dbReference type="GO" id="GO:0015031">
    <property type="term" value="P:protein transport"/>
    <property type="evidence" value="ECO:0007669"/>
    <property type="project" value="UniProtKB-KW"/>
</dbReference>
<proteinExistence type="inferred from homology"/>
<gene>
    <name evidence="10" type="ORF">KUCA_T00002446001</name>
</gene>
<evidence type="ECO:0000256" key="4">
    <source>
        <dbReference type="ARBA" id="ARBA00013044"/>
    </source>
</evidence>
<dbReference type="EMBL" id="HG793127">
    <property type="protein sequence ID" value="CDK26474.1"/>
    <property type="molecule type" value="Genomic_DNA"/>
</dbReference>
<dbReference type="InterPro" id="IPR000300">
    <property type="entry name" value="IPPc"/>
</dbReference>
<dbReference type="GO" id="GO:0043813">
    <property type="term" value="F:phosphatidylinositol-3,5-bisphosphate 5-phosphatase activity"/>
    <property type="evidence" value="ECO:0007669"/>
    <property type="project" value="TreeGrafter"/>
</dbReference>
<dbReference type="GO" id="GO:0005737">
    <property type="term" value="C:cytoplasm"/>
    <property type="evidence" value="ECO:0007669"/>
    <property type="project" value="UniProtKB-SubCell"/>
</dbReference>
<dbReference type="GO" id="GO:0046856">
    <property type="term" value="P:phosphatidylinositol dephosphorylation"/>
    <property type="evidence" value="ECO:0007669"/>
    <property type="project" value="EnsemblFungi"/>
</dbReference>
<dbReference type="OrthoDB" id="405996at2759"/>
<reference evidence="10" key="1">
    <citation type="submission" date="2013-12" db="EMBL/GenBank/DDBJ databases">
        <authorList>
            <person name="Genoscope - CEA"/>
        </authorList>
    </citation>
    <scope>NUCLEOTIDE SEQUENCE</scope>
    <source>
        <strain evidence="10">CBS 1993</strain>
    </source>
</reference>
<evidence type="ECO:0000259" key="9">
    <source>
        <dbReference type="PROSITE" id="PS50275"/>
    </source>
</evidence>
<evidence type="ECO:0000313" key="11">
    <source>
        <dbReference type="Proteomes" id="UP000019384"/>
    </source>
</evidence>
<dbReference type="Gene3D" id="3.60.10.10">
    <property type="entry name" value="Endonuclease/exonuclease/phosphatase"/>
    <property type="match status" value="1"/>
</dbReference>
<evidence type="ECO:0000256" key="2">
    <source>
        <dbReference type="ARBA" id="ARBA00008943"/>
    </source>
</evidence>
<reference evidence="10" key="2">
    <citation type="submission" date="2014-02" db="EMBL/GenBank/DDBJ databases">
        <title>Complete DNA sequence of /Kuraishia capsulata/ illustrates novel genomic features among budding yeasts (/Saccharomycotina/).</title>
        <authorList>
            <person name="Morales L."/>
            <person name="Noel B."/>
            <person name="Porcel B."/>
            <person name="Marcet-Houben M."/>
            <person name="Hullo M-F."/>
            <person name="Sacerdot C."/>
            <person name="Tekaia F."/>
            <person name="Leh-Louis V."/>
            <person name="Despons L."/>
            <person name="Khanna V."/>
            <person name="Aury J-M."/>
            <person name="Barbe V."/>
            <person name="Couloux A."/>
            <person name="Labadie K."/>
            <person name="Pelletier E."/>
            <person name="Souciet J-L."/>
            <person name="Boekhout T."/>
            <person name="Gabaldon T."/>
            <person name="Wincker P."/>
            <person name="Dujon B."/>
        </authorList>
    </citation>
    <scope>NUCLEOTIDE SEQUENCE</scope>
    <source>
        <strain evidence="10">CBS 1993</strain>
    </source>
</reference>
<keyword evidence="5" id="KW-0813">Transport</keyword>
<comment type="similarity">
    <text evidence="2">Belongs to the synaptojanin family.</text>
</comment>
<evidence type="ECO:0000313" key="10">
    <source>
        <dbReference type="EMBL" id="CDK26474.1"/>
    </source>
</evidence>
<keyword evidence="6" id="KW-0963">Cytoplasm</keyword>
<dbReference type="Proteomes" id="UP000019384">
    <property type="component" value="Unassembled WGS sequence"/>
</dbReference>
<dbReference type="SMART" id="SM00128">
    <property type="entry name" value="IPPc"/>
    <property type="match status" value="1"/>
</dbReference>
<dbReference type="Pfam" id="PF02383">
    <property type="entry name" value="Syja_N"/>
    <property type="match status" value="1"/>
</dbReference>
<evidence type="ECO:0000256" key="5">
    <source>
        <dbReference type="ARBA" id="ARBA00022448"/>
    </source>
</evidence>
<dbReference type="PROSITE" id="PS50275">
    <property type="entry name" value="SAC"/>
    <property type="match status" value="1"/>
</dbReference>
<keyword evidence="7" id="KW-0378">Hydrolase</keyword>
<keyword evidence="11" id="KW-1185">Reference proteome</keyword>
<dbReference type="InterPro" id="IPR002013">
    <property type="entry name" value="SAC_dom"/>
</dbReference>
<dbReference type="InterPro" id="IPR036691">
    <property type="entry name" value="Endo/exonu/phosph_ase_sf"/>
</dbReference>
<dbReference type="RefSeq" id="XP_022458477.1">
    <property type="nucleotide sequence ID" value="XM_022602699.1"/>
</dbReference>